<dbReference type="Proteomes" id="UP001278500">
    <property type="component" value="Unassembled WGS sequence"/>
</dbReference>
<evidence type="ECO:0000313" key="1">
    <source>
        <dbReference type="EMBL" id="KAK3339444.1"/>
    </source>
</evidence>
<protein>
    <submittedName>
        <fullName evidence="1">Uncharacterized protein</fullName>
    </submittedName>
</protein>
<reference evidence="1" key="1">
    <citation type="journal article" date="2023" name="Mol. Phylogenet. Evol.">
        <title>Genome-scale phylogeny and comparative genomics of the fungal order Sordariales.</title>
        <authorList>
            <person name="Hensen N."/>
            <person name="Bonometti L."/>
            <person name="Westerberg I."/>
            <person name="Brannstrom I.O."/>
            <person name="Guillou S."/>
            <person name="Cros-Aarteil S."/>
            <person name="Calhoun S."/>
            <person name="Haridas S."/>
            <person name="Kuo A."/>
            <person name="Mondo S."/>
            <person name="Pangilinan J."/>
            <person name="Riley R."/>
            <person name="LaButti K."/>
            <person name="Andreopoulos B."/>
            <person name="Lipzen A."/>
            <person name="Chen C."/>
            <person name="Yan M."/>
            <person name="Daum C."/>
            <person name="Ng V."/>
            <person name="Clum A."/>
            <person name="Steindorff A."/>
            <person name="Ohm R.A."/>
            <person name="Martin F."/>
            <person name="Silar P."/>
            <person name="Natvig D.O."/>
            <person name="Lalanne C."/>
            <person name="Gautier V."/>
            <person name="Ament-Velasquez S.L."/>
            <person name="Kruys A."/>
            <person name="Hutchinson M.I."/>
            <person name="Powell A.J."/>
            <person name="Barry K."/>
            <person name="Miller A.N."/>
            <person name="Grigoriev I.V."/>
            <person name="Debuchy R."/>
            <person name="Gladieux P."/>
            <person name="Hiltunen Thoren M."/>
            <person name="Johannesson H."/>
        </authorList>
    </citation>
    <scope>NUCLEOTIDE SEQUENCE</scope>
    <source>
        <strain evidence="1">CBS 560.94</strain>
    </source>
</reference>
<sequence>MTVFARSAPGIRSMLVSEVLVAGMPASSLPFGYFFALRLKSFEEVTRPFLDMFAVDVRIKLDQDVANDLVWSSKTVMRVVFAIEAIRKRSSKVILDHEVAYDYVAEDNGVPFRSCEWDRPANAHQKGQRHSRIARSKTCSCAGGACFSHVGQKDKDDIALPHPACRVYIRVSVDFAVLIAVFVPQLIDKEAYGVEFETERAYYRNFEVAAPVGTGEAIRPLTR</sequence>
<evidence type="ECO:0000313" key="2">
    <source>
        <dbReference type="Proteomes" id="UP001278500"/>
    </source>
</evidence>
<dbReference type="AlphaFoldDB" id="A0AAE0J9G4"/>
<dbReference type="GeneID" id="87864525"/>
<keyword evidence="2" id="KW-1185">Reference proteome</keyword>
<comment type="caution">
    <text evidence="1">The sequence shown here is derived from an EMBL/GenBank/DDBJ whole genome shotgun (WGS) entry which is preliminary data.</text>
</comment>
<proteinExistence type="predicted"/>
<dbReference type="EMBL" id="JAUEPP010000007">
    <property type="protein sequence ID" value="KAK3339444.1"/>
    <property type="molecule type" value="Genomic_DNA"/>
</dbReference>
<accession>A0AAE0J9G4</accession>
<gene>
    <name evidence="1" type="ORF">B0H65DRAFT_476539</name>
</gene>
<dbReference type="RefSeq" id="XP_062678804.1">
    <property type="nucleotide sequence ID" value="XM_062827371.1"/>
</dbReference>
<name>A0AAE0J9G4_9PEZI</name>
<reference evidence="1" key="2">
    <citation type="submission" date="2023-06" db="EMBL/GenBank/DDBJ databases">
        <authorList>
            <consortium name="Lawrence Berkeley National Laboratory"/>
            <person name="Haridas S."/>
            <person name="Hensen N."/>
            <person name="Bonometti L."/>
            <person name="Westerberg I."/>
            <person name="Brannstrom I.O."/>
            <person name="Guillou S."/>
            <person name="Cros-Aarteil S."/>
            <person name="Calhoun S."/>
            <person name="Kuo A."/>
            <person name="Mondo S."/>
            <person name="Pangilinan J."/>
            <person name="Riley R."/>
            <person name="Labutti K."/>
            <person name="Andreopoulos B."/>
            <person name="Lipzen A."/>
            <person name="Chen C."/>
            <person name="Yanf M."/>
            <person name="Daum C."/>
            <person name="Ng V."/>
            <person name="Clum A."/>
            <person name="Steindorff A."/>
            <person name="Ohm R."/>
            <person name="Martin F."/>
            <person name="Silar P."/>
            <person name="Natvig D."/>
            <person name="Lalanne C."/>
            <person name="Gautier V."/>
            <person name="Ament-Velasquez S.L."/>
            <person name="Kruys A."/>
            <person name="Hutchinson M.I."/>
            <person name="Powell A.J."/>
            <person name="Barry K."/>
            <person name="Miller A.N."/>
            <person name="Grigoriev I.V."/>
            <person name="Debuchy R."/>
            <person name="Gladieux P."/>
            <person name="Thoren M.H."/>
            <person name="Johannesson H."/>
        </authorList>
    </citation>
    <scope>NUCLEOTIDE SEQUENCE</scope>
    <source>
        <strain evidence="1">CBS 560.94</strain>
    </source>
</reference>
<organism evidence="1 2">
    <name type="scientific">Neurospora tetraspora</name>
    <dbReference type="NCBI Taxonomy" id="94610"/>
    <lineage>
        <taxon>Eukaryota</taxon>
        <taxon>Fungi</taxon>
        <taxon>Dikarya</taxon>
        <taxon>Ascomycota</taxon>
        <taxon>Pezizomycotina</taxon>
        <taxon>Sordariomycetes</taxon>
        <taxon>Sordariomycetidae</taxon>
        <taxon>Sordariales</taxon>
        <taxon>Sordariaceae</taxon>
        <taxon>Neurospora</taxon>
    </lineage>
</organism>